<keyword evidence="4" id="KW-0378">Hydrolase</keyword>
<keyword evidence="6" id="KW-0269">Exonuclease</keyword>
<organism evidence="12 13">
    <name type="scientific">Lapidilactobacillus achengensis</name>
    <dbReference type="NCBI Taxonomy" id="2486000"/>
    <lineage>
        <taxon>Bacteria</taxon>
        <taxon>Bacillati</taxon>
        <taxon>Bacillota</taxon>
        <taxon>Bacilli</taxon>
        <taxon>Lactobacillales</taxon>
        <taxon>Lactobacillaceae</taxon>
        <taxon>Lapidilactobacillus</taxon>
    </lineage>
</organism>
<evidence type="ECO:0000256" key="9">
    <source>
        <dbReference type="ARBA" id="ARBA00023204"/>
    </source>
</evidence>
<evidence type="ECO:0000256" key="2">
    <source>
        <dbReference type="ARBA" id="ARBA00022741"/>
    </source>
</evidence>
<keyword evidence="3" id="KW-0227">DNA damage</keyword>
<dbReference type="PANTHER" id="PTHR30591:SF1">
    <property type="entry name" value="RECBCD ENZYME SUBUNIT RECC"/>
    <property type="match status" value="1"/>
</dbReference>
<evidence type="ECO:0000256" key="5">
    <source>
        <dbReference type="ARBA" id="ARBA00022806"/>
    </source>
</evidence>
<dbReference type="PANTHER" id="PTHR30591">
    <property type="entry name" value="RECBCD ENZYME SUBUNIT RECC"/>
    <property type="match status" value="1"/>
</dbReference>
<name>A0ABW1UM23_9LACO</name>
<evidence type="ECO:0000256" key="7">
    <source>
        <dbReference type="ARBA" id="ARBA00022840"/>
    </source>
</evidence>
<evidence type="ECO:0000313" key="13">
    <source>
        <dbReference type="Proteomes" id="UP001596310"/>
    </source>
</evidence>
<gene>
    <name evidence="12" type="ORF">ACFQHW_05360</name>
</gene>
<comment type="caution">
    <text evidence="12">The sequence shown here is derived from an EMBL/GenBank/DDBJ whole genome shotgun (WGS) entry which is preliminary data.</text>
</comment>
<dbReference type="Gene3D" id="3.40.50.300">
    <property type="entry name" value="P-loop containing nucleotide triphosphate hydrolases"/>
    <property type="match status" value="4"/>
</dbReference>
<evidence type="ECO:0000259" key="11">
    <source>
        <dbReference type="Pfam" id="PF21445"/>
    </source>
</evidence>
<dbReference type="SUPFAM" id="SSF52540">
    <property type="entry name" value="P-loop containing nucleoside triphosphate hydrolases"/>
    <property type="match status" value="1"/>
</dbReference>
<evidence type="ECO:0000256" key="4">
    <source>
        <dbReference type="ARBA" id="ARBA00022801"/>
    </source>
</evidence>
<keyword evidence="8" id="KW-0238">DNA-binding</keyword>
<evidence type="ECO:0000256" key="3">
    <source>
        <dbReference type="ARBA" id="ARBA00022763"/>
    </source>
</evidence>
<evidence type="ECO:0000259" key="10">
    <source>
        <dbReference type="Pfam" id="PF12705"/>
    </source>
</evidence>
<protein>
    <submittedName>
        <fullName evidence="12">PD-(D/E)XK nuclease family protein</fullName>
    </submittedName>
</protein>
<keyword evidence="1" id="KW-0540">Nuclease</keyword>
<dbReference type="InterPro" id="IPR049035">
    <property type="entry name" value="ADDB_N"/>
</dbReference>
<dbReference type="Pfam" id="PF21445">
    <property type="entry name" value="ADDB_N"/>
    <property type="match status" value="1"/>
</dbReference>
<dbReference type="Proteomes" id="UP001596310">
    <property type="component" value="Unassembled WGS sequence"/>
</dbReference>
<evidence type="ECO:0000313" key="12">
    <source>
        <dbReference type="EMBL" id="MFC6314997.1"/>
    </source>
</evidence>
<dbReference type="EMBL" id="JBHSSM010000015">
    <property type="protein sequence ID" value="MFC6314997.1"/>
    <property type="molecule type" value="Genomic_DNA"/>
</dbReference>
<dbReference type="RefSeq" id="WP_125595890.1">
    <property type="nucleotide sequence ID" value="NZ_JBHSSM010000015.1"/>
</dbReference>
<dbReference type="InterPro" id="IPR038726">
    <property type="entry name" value="PDDEXK_AddAB-type"/>
</dbReference>
<sequence>MSLKIIYGLQQDNVTGEMYQQIGQAYQRSPEKQFICLVPNHIKFSSEVRILQAIGASDPRLSSNGLIASSRLQILSFSRLLWYFLRDDPYYQQPQLTAASQAMLLSELLNRERAQFPIFYGERRRMGFLEQLGAQLTELAQGEFSPTDLQQAATQLATQGVPRSTTAKLQELSRILQLYQAEIASHFVTNEQLMTYLIAQVEQRDFSQFEIFINGFSEFNQQQLSLIRGFLRQGATVYLTLYLPAATSQIPYYFDSSWRILKQLGYDSLADLGTAALFPASQKRLSPELQLVEDFWIASNAGIKVAPPATLAQQNLQVWQADSLTSEVRGVANYIRQLVALQGYRYRDFLVLAEDLNVYSATIEALFRQNELPFFSDQQTPMANHPFVVFIRSLLALSQGNFQLNDLLVLLRTELWRPEAQSLTEFRQHLDWLENYALAFGLRSYHWLNATPWPMAGPYVKHPVDPAPQSSPEQLAQQAAIEELHQFYGQALKQWQQTVKHVTQGAQFAQALFEFLKQNGVIARLQEWAQADVTANDLVLAQRPQQTYQAFIGLLDDYVQVWGAQPFDLALFTDLLNAGFSNTEFAQIPATLDAVLVSKIGMVQTQTQRVTIILGATRQNLPSLTQGQQLIDDQERQLLNQLHQEPGEPQLRQASVESSADLPLRYANIFFSSNERLIFTYPSHNDQQGAQELSPYVARLQQQFKLGAPAYLADHPQLTPTRQQQPALGYAASRAGVAEPLLLLAREAQTKQTDLPADWQRVAAILLAGPAGAFYRRLWRSLSYHNQAVNLEAQNVALIYGDHLFSSVSQLESFYTNPYEFFLKYGLRLRPRQRFAVNSADTGTYFHDYLDRFLKAVAATDQPLAQLTAAELTQITTQIQQTLAEDPRYQLLNGPGQMHYFARRLATTSAFMANVLQEQASHSFLRPAKTEIQFGQISAPGQLPALDFKLPEQRELSVRGKIDRLDVGQWGGDWYYQIIDYKSGQKKFDYTRVFYGLSLQLLTYLQSVQDNRQQLALPEATSIGAFYLHLSDQKMTYKTGLDDAKVLLAQILDDHRYNGILLENTTAKEATTAESLQANQDYLAALDPANQASKSSLYPRGFSKAKGYAVTSDNGFPRPQLPELLAFNRHLLTQAAIEIFSGKLRIAPYRIGADETGLQYSDFKGIMMFDAMLPENQYRQLITLDKTDFLAELMKFTAAQAAKEGQPHA</sequence>
<feature type="domain" description="PD-(D/E)XK endonuclease-like" evidence="10">
    <location>
        <begin position="807"/>
        <end position="1058"/>
    </location>
</feature>
<keyword evidence="5" id="KW-0347">Helicase</keyword>
<accession>A0ABW1UM23</accession>
<reference evidence="13" key="1">
    <citation type="journal article" date="2019" name="Int. J. Syst. Evol. Microbiol.">
        <title>The Global Catalogue of Microorganisms (GCM) 10K type strain sequencing project: providing services to taxonomists for standard genome sequencing and annotation.</title>
        <authorList>
            <consortium name="The Broad Institute Genomics Platform"/>
            <consortium name="The Broad Institute Genome Sequencing Center for Infectious Disease"/>
            <person name="Wu L."/>
            <person name="Ma J."/>
        </authorList>
    </citation>
    <scope>NUCLEOTIDE SEQUENCE [LARGE SCALE GENOMIC DNA]</scope>
    <source>
        <strain evidence="13">CCM 8897</strain>
    </source>
</reference>
<dbReference type="Pfam" id="PF12705">
    <property type="entry name" value="PDDEXK_1"/>
    <property type="match status" value="1"/>
</dbReference>
<dbReference type="InterPro" id="IPR027417">
    <property type="entry name" value="P-loop_NTPase"/>
</dbReference>
<feature type="domain" description="ATP-dependent helicase/deoxyribonuclease subunit B N-terminal" evidence="11">
    <location>
        <begin position="6"/>
        <end position="248"/>
    </location>
</feature>
<keyword evidence="2" id="KW-0547">Nucleotide-binding</keyword>
<keyword evidence="9" id="KW-0234">DNA repair</keyword>
<evidence type="ECO:0000256" key="8">
    <source>
        <dbReference type="ARBA" id="ARBA00023125"/>
    </source>
</evidence>
<evidence type="ECO:0000256" key="1">
    <source>
        <dbReference type="ARBA" id="ARBA00022722"/>
    </source>
</evidence>
<keyword evidence="7" id="KW-0067">ATP-binding</keyword>
<proteinExistence type="predicted"/>
<evidence type="ECO:0000256" key="6">
    <source>
        <dbReference type="ARBA" id="ARBA00022839"/>
    </source>
</evidence>
<keyword evidence="13" id="KW-1185">Reference proteome</keyword>